<organism evidence="1 2">
    <name type="scientific">Catharanthus roseus</name>
    <name type="common">Madagascar periwinkle</name>
    <name type="synonym">Vinca rosea</name>
    <dbReference type="NCBI Taxonomy" id="4058"/>
    <lineage>
        <taxon>Eukaryota</taxon>
        <taxon>Viridiplantae</taxon>
        <taxon>Streptophyta</taxon>
        <taxon>Embryophyta</taxon>
        <taxon>Tracheophyta</taxon>
        <taxon>Spermatophyta</taxon>
        <taxon>Magnoliopsida</taxon>
        <taxon>eudicotyledons</taxon>
        <taxon>Gunneridae</taxon>
        <taxon>Pentapetalae</taxon>
        <taxon>asterids</taxon>
        <taxon>lamiids</taxon>
        <taxon>Gentianales</taxon>
        <taxon>Apocynaceae</taxon>
        <taxon>Rauvolfioideae</taxon>
        <taxon>Vinceae</taxon>
        <taxon>Catharanthinae</taxon>
        <taxon>Catharanthus</taxon>
    </lineage>
</organism>
<evidence type="ECO:0000313" key="2">
    <source>
        <dbReference type="Proteomes" id="UP001060085"/>
    </source>
</evidence>
<evidence type="ECO:0000313" key="1">
    <source>
        <dbReference type="EMBL" id="KAI5652899.1"/>
    </source>
</evidence>
<gene>
    <name evidence="1" type="ORF">M9H77_30086</name>
</gene>
<protein>
    <submittedName>
        <fullName evidence="1">Uncharacterized protein</fullName>
    </submittedName>
</protein>
<dbReference type="Proteomes" id="UP001060085">
    <property type="component" value="Linkage Group LG07"/>
</dbReference>
<reference evidence="2" key="1">
    <citation type="journal article" date="2023" name="Nat. Plants">
        <title>Single-cell RNA sequencing provides a high-resolution roadmap for understanding the multicellular compartmentation of specialized metabolism.</title>
        <authorList>
            <person name="Sun S."/>
            <person name="Shen X."/>
            <person name="Li Y."/>
            <person name="Li Y."/>
            <person name="Wang S."/>
            <person name="Li R."/>
            <person name="Zhang H."/>
            <person name="Shen G."/>
            <person name="Guo B."/>
            <person name="Wei J."/>
            <person name="Xu J."/>
            <person name="St-Pierre B."/>
            <person name="Chen S."/>
            <person name="Sun C."/>
        </authorList>
    </citation>
    <scope>NUCLEOTIDE SEQUENCE [LARGE SCALE GENOMIC DNA]</scope>
</reference>
<name>A0ACB9ZWL6_CATRO</name>
<proteinExistence type="predicted"/>
<keyword evidence="2" id="KW-1185">Reference proteome</keyword>
<comment type="caution">
    <text evidence="1">The sequence shown here is derived from an EMBL/GenBank/DDBJ whole genome shotgun (WGS) entry which is preliminary data.</text>
</comment>
<dbReference type="EMBL" id="CM044707">
    <property type="protein sequence ID" value="KAI5652899.1"/>
    <property type="molecule type" value="Genomic_DNA"/>
</dbReference>
<sequence>MVEASIKEFHIYLEGLEELSRLPRHIKNHKKLKGNKLRLLEDVELSSTIEGKDPWERYLHYTKKIIKNEEGAEESICNACLIEGVAIFFIYYLDESVTTLHKSHRRNDNVENHLLVGKVLSICN</sequence>
<accession>A0ACB9ZWL6</accession>